<keyword evidence="5" id="KW-1185">Reference proteome</keyword>
<evidence type="ECO:0000259" key="3">
    <source>
        <dbReference type="PROSITE" id="PS51186"/>
    </source>
</evidence>
<comment type="caution">
    <text evidence="4">The sequence shown here is derived from an EMBL/GenBank/DDBJ whole genome shotgun (WGS) entry which is preliminary data.</text>
</comment>
<name>A0A4R3W1D3_9SPHI</name>
<evidence type="ECO:0000256" key="1">
    <source>
        <dbReference type="ARBA" id="ARBA00022679"/>
    </source>
</evidence>
<dbReference type="AlphaFoldDB" id="A0A4R3W1D3"/>
<protein>
    <submittedName>
        <fullName evidence="4">Ribosomal protein S18 acetylase RimI-like enzyme</fullName>
    </submittedName>
</protein>
<dbReference type="PANTHER" id="PTHR42919">
    <property type="entry name" value="N-ALPHA-ACETYLTRANSFERASE"/>
    <property type="match status" value="1"/>
</dbReference>
<dbReference type="EMBL" id="SMBZ01000005">
    <property type="protein sequence ID" value="TCV19195.1"/>
    <property type="molecule type" value="Genomic_DNA"/>
</dbReference>
<keyword evidence="4" id="KW-0689">Ribosomal protein</keyword>
<dbReference type="Gene3D" id="3.40.630.30">
    <property type="match status" value="1"/>
</dbReference>
<accession>A0A4R3W1D3</accession>
<dbReference type="GO" id="GO:0005840">
    <property type="term" value="C:ribosome"/>
    <property type="evidence" value="ECO:0007669"/>
    <property type="project" value="UniProtKB-KW"/>
</dbReference>
<dbReference type="InterPro" id="IPR016181">
    <property type="entry name" value="Acyl_CoA_acyltransferase"/>
</dbReference>
<evidence type="ECO:0000256" key="2">
    <source>
        <dbReference type="ARBA" id="ARBA00023315"/>
    </source>
</evidence>
<gene>
    <name evidence="4" type="ORF">EDC17_10053</name>
</gene>
<dbReference type="InterPro" id="IPR000182">
    <property type="entry name" value="GNAT_dom"/>
</dbReference>
<dbReference type="PANTHER" id="PTHR42919:SF8">
    <property type="entry name" value="N-ALPHA-ACETYLTRANSFERASE 50"/>
    <property type="match status" value="1"/>
</dbReference>
<reference evidence="4 5" key="1">
    <citation type="submission" date="2019-03" db="EMBL/GenBank/DDBJ databases">
        <title>Genomic Encyclopedia of Type Strains, Phase IV (KMG-IV): sequencing the most valuable type-strain genomes for metagenomic binning, comparative biology and taxonomic classification.</title>
        <authorList>
            <person name="Goeker M."/>
        </authorList>
    </citation>
    <scope>NUCLEOTIDE SEQUENCE [LARGE SCALE GENOMIC DNA]</scope>
    <source>
        <strain evidence="4 5">DSM 22362</strain>
    </source>
</reference>
<keyword evidence="2" id="KW-0012">Acyltransferase</keyword>
<dbReference type="Pfam" id="PF00583">
    <property type="entry name" value="Acetyltransf_1"/>
    <property type="match status" value="1"/>
</dbReference>
<keyword evidence="4" id="KW-0687">Ribonucleoprotein</keyword>
<dbReference type="GO" id="GO:0016747">
    <property type="term" value="F:acyltransferase activity, transferring groups other than amino-acyl groups"/>
    <property type="evidence" value="ECO:0007669"/>
    <property type="project" value="InterPro"/>
</dbReference>
<dbReference type="CDD" id="cd04301">
    <property type="entry name" value="NAT_SF"/>
    <property type="match status" value="1"/>
</dbReference>
<proteinExistence type="predicted"/>
<dbReference type="Proteomes" id="UP000295197">
    <property type="component" value="Unassembled WGS sequence"/>
</dbReference>
<dbReference type="InterPro" id="IPR051556">
    <property type="entry name" value="N-term/lysine_N-AcTrnsfr"/>
</dbReference>
<sequence>MPDPKSRAAKRQILPMVGTVFLHLKGATTLSKCTAKQFPFFTFYQTGCDIIRGIFIIPMIGFGKIDFFSFHTATKEKKQKNVALFPLDFVLMLVKEKLYSVILWLIDKVKQMETIQIKGITLNDIEQLQQIGRQTFYETFSAGNTEENMTNYLNEGFSIEKLTIELSDKNAEFYFATLDNTAIGYLKLNFGQSQTELQDDTALEIERIYVLKEFHGKKVGQILYEKAIEIAKKKNANYVWLGVWEENPRAISFYKKNGFVEFDKHIFKLGDDEQTDIMMKLKLA</sequence>
<dbReference type="SUPFAM" id="SSF55729">
    <property type="entry name" value="Acyl-CoA N-acyltransferases (Nat)"/>
    <property type="match status" value="1"/>
</dbReference>
<evidence type="ECO:0000313" key="4">
    <source>
        <dbReference type="EMBL" id="TCV19195.1"/>
    </source>
</evidence>
<keyword evidence="1" id="KW-0808">Transferase</keyword>
<evidence type="ECO:0000313" key="5">
    <source>
        <dbReference type="Proteomes" id="UP000295197"/>
    </source>
</evidence>
<organism evidence="4 5">
    <name type="scientific">Sphingobacterium alimentarium</name>
    <dbReference type="NCBI Taxonomy" id="797292"/>
    <lineage>
        <taxon>Bacteria</taxon>
        <taxon>Pseudomonadati</taxon>
        <taxon>Bacteroidota</taxon>
        <taxon>Sphingobacteriia</taxon>
        <taxon>Sphingobacteriales</taxon>
        <taxon>Sphingobacteriaceae</taxon>
        <taxon>Sphingobacterium</taxon>
    </lineage>
</organism>
<dbReference type="PROSITE" id="PS51186">
    <property type="entry name" value="GNAT"/>
    <property type="match status" value="1"/>
</dbReference>
<feature type="domain" description="N-acetyltransferase" evidence="3">
    <location>
        <begin position="115"/>
        <end position="284"/>
    </location>
</feature>